<name>A0A448X584_9PLAT</name>
<keyword evidence="3" id="KW-1185">Reference proteome</keyword>
<dbReference type="AlphaFoldDB" id="A0A448X584"/>
<reference evidence="2" key="1">
    <citation type="submission" date="2018-11" db="EMBL/GenBank/DDBJ databases">
        <authorList>
            <consortium name="Pathogen Informatics"/>
        </authorList>
    </citation>
    <scope>NUCLEOTIDE SEQUENCE</scope>
</reference>
<protein>
    <submittedName>
        <fullName evidence="2">Uncharacterized protein</fullName>
    </submittedName>
</protein>
<organism evidence="2 3">
    <name type="scientific">Protopolystoma xenopodis</name>
    <dbReference type="NCBI Taxonomy" id="117903"/>
    <lineage>
        <taxon>Eukaryota</taxon>
        <taxon>Metazoa</taxon>
        <taxon>Spiralia</taxon>
        <taxon>Lophotrochozoa</taxon>
        <taxon>Platyhelminthes</taxon>
        <taxon>Monogenea</taxon>
        <taxon>Polyopisthocotylea</taxon>
        <taxon>Polystomatidea</taxon>
        <taxon>Polystomatidae</taxon>
        <taxon>Protopolystoma</taxon>
    </lineage>
</organism>
<accession>A0A448X584</accession>
<evidence type="ECO:0000313" key="2">
    <source>
        <dbReference type="EMBL" id="VEL28404.1"/>
    </source>
</evidence>
<comment type="caution">
    <text evidence="2">The sequence shown here is derived from an EMBL/GenBank/DDBJ whole genome shotgun (WGS) entry which is preliminary data.</text>
</comment>
<feature type="region of interest" description="Disordered" evidence="1">
    <location>
        <begin position="46"/>
        <end position="127"/>
    </location>
</feature>
<gene>
    <name evidence="2" type="ORF">PXEA_LOCUS21844</name>
</gene>
<feature type="region of interest" description="Disordered" evidence="1">
    <location>
        <begin position="1"/>
        <end position="31"/>
    </location>
</feature>
<evidence type="ECO:0000256" key="1">
    <source>
        <dbReference type="SAM" id="MobiDB-lite"/>
    </source>
</evidence>
<proteinExistence type="predicted"/>
<dbReference type="Proteomes" id="UP000784294">
    <property type="component" value="Unassembled WGS sequence"/>
</dbReference>
<sequence length="154" mass="18180">MIPAIGLAGSASDSPRHKDEIDSPYPSHYRHHVKCRTQQRQFLAKYNKHNNFIRPNEEYEQTEDTEYAEQPEREEYDEEEDEGQEEEFDEDEKMEEEENDEQFAAQEDQLFPYTSRFCAGDNTSEDSHNDVSFIEDSHLPGKIYRVIVRLIADL</sequence>
<dbReference type="EMBL" id="CAAALY010094909">
    <property type="protein sequence ID" value="VEL28404.1"/>
    <property type="molecule type" value="Genomic_DNA"/>
</dbReference>
<feature type="compositionally biased region" description="Acidic residues" evidence="1">
    <location>
        <begin position="58"/>
        <end position="101"/>
    </location>
</feature>
<evidence type="ECO:0000313" key="3">
    <source>
        <dbReference type="Proteomes" id="UP000784294"/>
    </source>
</evidence>